<reference evidence="4 5" key="1">
    <citation type="journal article" date="2016" name="Nat. Commun.">
        <title>Thousands of microbial genomes shed light on interconnected biogeochemical processes in an aquifer system.</title>
        <authorList>
            <person name="Anantharaman K."/>
            <person name="Brown C.T."/>
            <person name="Hug L.A."/>
            <person name="Sharon I."/>
            <person name="Castelle C.J."/>
            <person name="Probst A.J."/>
            <person name="Thomas B.C."/>
            <person name="Singh A."/>
            <person name="Wilkins M.J."/>
            <person name="Karaoz U."/>
            <person name="Brodie E.L."/>
            <person name="Williams K.H."/>
            <person name="Hubbard S.S."/>
            <person name="Banfield J.F."/>
        </authorList>
    </citation>
    <scope>NUCLEOTIDE SEQUENCE [LARGE SCALE GENOMIC DNA]</scope>
</reference>
<evidence type="ECO:0000256" key="1">
    <source>
        <dbReference type="HAMAP-Rule" id="MF_02209"/>
    </source>
</evidence>
<dbReference type="GO" id="GO:0016855">
    <property type="term" value="F:racemase and epimerase activity, acting on amino acids and derivatives"/>
    <property type="evidence" value="ECO:0007669"/>
    <property type="project" value="UniProtKB-UniRule"/>
</dbReference>
<dbReference type="GO" id="GO:0008360">
    <property type="term" value="P:regulation of cell shape"/>
    <property type="evidence" value="ECO:0007669"/>
    <property type="project" value="UniProtKB-KW"/>
</dbReference>
<dbReference type="UniPathway" id="UPA00219"/>
<keyword evidence="1" id="KW-0131">Cell cycle</keyword>
<keyword evidence="1" id="KW-0133">Cell shape</keyword>
<comment type="catalytic activity">
    <reaction evidence="1">
        <text>UDP-N-acetyl-alpha-D-muramoyl-L-alanyl-L-glutamate + ATP + H2O = UDP-N-acetyl-alpha-D-muramoyl-L-alanyl-D-glutamate + AMP + diphosphate + H(+)</text>
        <dbReference type="Rhea" id="RHEA:58812"/>
        <dbReference type="ChEBI" id="CHEBI:15377"/>
        <dbReference type="ChEBI" id="CHEBI:15378"/>
        <dbReference type="ChEBI" id="CHEBI:30616"/>
        <dbReference type="ChEBI" id="CHEBI:33019"/>
        <dbReference type="ChEBI" id="CHEBI:83900"/>
        <dbReference type="ChEBI" id="CHEBI:142725"/>
        <dbReference type="ChEBI" id="CHEBI:456215"/>
        <dbReference type="EC" id="5.1.1.23"/>
    </reaction>
</comment>
<accession>A0A1F7XSF9</accession>
<evidence type="ECO:0000259" key="2">
    <source>
        <dbReference type="Pfam" id="PF26298"/>
    </source>
</evidence>
<feature type="domain" description="MurL C-terminal" evidence="2">
    <location>
        <begin position="315"/>
        <end position="399"/>
    </location>
</feature>
<evidence type="ECO:0000313" key="5">
    <source>
        <dbReference type="Proteomes" id="UP000178446"/>
    </source>
</evidence>
<sequence length="451" mass="52570">MDYIELRKKYPRFEYSKYYYQLVNGELLINFEYNISKKIYFLHKVVFDVDKKHWNITHSLELSNLVFHLGLAEMFSYWKATCSPLIDVSAGYLSEKQIIWWKDLLINGMSQYFYENKIDFTPDNFVNMTSSKKETKSDLVQVDGEKTLIPVGGGKDSLVTLETLVRNDLGHAALVVHPTTFYSTKIIEKSGIKEVISVSRGLDPEILNLNSQGFLNGHIPYTNLLFFISLITAYIKGYKYIAFSNEKSADEVNIKYLGKNINHQYSKTFEFENDLRSYNRKYLSDINLFSFLRPLYDIQIAKIFSKYEKYFEIVRSCNVGQQAGVWCCNCPKCLSTFILLFPFIGPTKIKKLFPHNLYEDGHLSRLLDDLISEKKVKPFECVGTREELKVGLLLSLKHYHNNELPKLLKYAKITYLTNKKDLGSKTKKVLNKWDNNNNLPEKFSELLRKET</sequence>
<dbReference type="InterPro" id="IPR043689">
    <property type="entry name" value="MurL"/>
</dbReference>
<dbReference type="EMBL" id="MGGB01000062">
    <property type="protein sequence ID" value="OGM17966.1"/>
    <property type="molecule type" value="Genomic_DNA"/>
</dbReference>
<dbReference type="InterPro" id="IPR058740">
    <property type="entry name" value="MurL_N"/>
</dbReference>
<comment type="pathway">
    <text evidence="1">Cell wall biogenesis; peptidoglycan biosynthesis.</text>
</comment>
<dbReference type="GO" id="GO:0071555">
    <property type="term" value="P:cell wall organization"/>
    <property type="evidence" value="ECO:0007669"/>
    <property type="project" value="UniProtKB-KW"/>
</dbReference>
<dbReference type="HAMAP" id="MF_02209">
    <property type="entry name" value="MurL"/>
    <property type="match status" value="1"/>
</dbReference>
<dbReference type="EC" id="5.1.1.23" evidence="1"/>
<name>A0A1F7XSF9_9BACT</name>
<keyword evidence="1" id="KW-0413">Isomerase</keyword>
<dbReference type="Pfam" id="PF26299">
    <property type="entry name" value="MurL_N"/>
    <property type="match status" value="1"/>
</dbReference>
<gene>
    <name evidence="1" type="primary">murL</name>
    <name evidence="4" type="ORF">A2685_00010</name>
</gene>
<keyword evidence="1" id="KW-0961">Cell wall biogenesis/degradation</keyword>
<comment type="similarity">
    <text evidence="1">Belongs to the MurL family.</text>
</comment>
<feature type="domain" description="MurL N-terminal" evidence="3">
    <location>
        <begin position="7"/>
        <end position="290"/>
    </location>
</feature>
<organism evidence="4 5">
    <name type="scientific">Candidatus Woesebacteria bacterium RIFCSPHIGHO2_01_FULL_37_10</name>
    <dbReference type="NCBI Taxonomy" id="1802489"/>
    <lineage>
        <taxon>Bacteria</taxon>
        <taxon>Candidatus Woeseibacteriota</taxon>
    </lineage>
</organism>
<proteinExistence type="inferred from homology"/>
<dbReference type="GO" id="GO:0009252">
    <property type="term" value="P:peptidoglycan biosynthetic process"/>
    <property type="evidence" value="ECO:0007669"/>
    <property type="project" value="UniProtKB-UniRule"/>
</dbReference>
<dbReference type="GO" id="GO:0005737">
    <property type="term" value="C:cytoplasm"/>
    <property type="evidence" value="ECO:0007669"/>
    <property type="project" value="UniProtKB-UniRule"/>
</dbReference>
<evidence type="ECO:0000313" key="4">
    <source>
        <dbReference type="EMBL" id="OGM17966.1"/>
    </source>
</evidence>
<keyword evidence="1" id="KW-0132">Cell division</keyword>
<comment type="caution">
    <text evidence="4">The sequence shown here is derived from an EMBL/GenBank/DDBJ whole genome shotgun (WGS) entry which is preliminary data.</text>
</comment>
<dbReference type="Proteomes" id="UP000178446">
    <property type="component" value="Unassembled WGS sequence"/>
</dbReference>
<comment type="function">
    <text evidence="1">Cell wall formation. Catalyzes epimerization of the terminal L-glutamate in UDP-N-acetyl-alpha-D-muramoyl-L-alanyl-L-glutamate.</text>
</comment>
<keyword evidence="1" id="KW-0573">Peptidoglycan synthesis</keyword>
<dbReference type="InterPro" id="IPR058741">
    <property type="entry name" value="MurL_C"/>
</dbReference>
<dbReference type="Pfam" id="PF26298">
    <property type="entry name" value="MurL_epimerase_C"/>
    <property type="match status" value="1"/>
</dbReference>
<protein>
    <recommendedName>
        <fullName evidence="1">UDP-N-acetyl-alpha-D-muramoyl-L-alanyl-L-glutamate epimerase</fullName>
        <ecNumber evidence="1">5.1.1.23</ecNumber>
    </recommendedName>
    <alternativeName>
        <fullName evidence="1">UDP-MurNAc-L-Ala-L-Glu epimerase</fullName>
    </alternativeName>
</protein>
<dbReference type="AlphaFoldDB" id="A0A1F7XSF9"/>
<evidence type="ECO:0000259" key="3">
    <source>
        <dbReference type="Pfam" id="PF26299"/>
    </source>
</evidence>
<dbReference type="GO" id="GO:0051301">
    <property type="term" value="P:cell division"/>
    <property type="evidence" value="ECO:0007669"/>
    <property type="project" value="UniProtKB-KW"/>
</dbReference>